<gene>
    <name evidence="11" type="ORF">GO620_005905</name>
</gene>
<evidence type="ECO:0000256" key="5">
    <source>
        <dbReference type="ARBA" id="ARBA00022519"/>
    </source>
</evidence>
<reference evidence="11 12" key="1">
    <citation type="submission" date="2020-12" db="EMBL/GenBank/DDBJ databases">
        <title>HMF7856_wgs.fasta genome submission.</title>
        <authorList>
            <person name="Kang H."/>
            <person name="Kim H."/>
            <person name="Joh K."/>
        </authorList>
    </citation>
    <scope>NUCLEOTIDE SEQUENCE [LARGE SCALE GENOMIC DNA]</scope>
    <source>
        <strain evidence="11 12">HMF7856</strain>
    </source>
</reference>
<evidence type="ECO:0000313" key="11">
    <source>
        <dbReference type="EMBL" id="QQL50984.1"/>
    </source>
</evidence>
<dbReference type="Pfam" id="PF03544">
    <property type="entry name" value="TonB_C"/>
    <property type="match status" value="1"/>
</dbReference>
<protein>
    <submittedName>
        <fullName evidence="11">TonB family protein</fullName>
    </submittedName>
</protein>
<dbReference type="AlphaFoldDB" id="A0A6I4HVM5"/>
<keyword evidence="12" id="KW-1185">Reference proteome</keyword>
<dbReference type="RefSeq" id="WP_157523561.1">
    <property type="nucleotide sequence ID" value="NZ_CP066775.1"/>
</dbReference>
<dbReference type="SUPFAM" id="SSF74653">
    <property type="entry name" value="TolA/TonB C-terminal domain"/>
    <property type="match status" value="1"/>
</dbReference>
<proteinExistence type="inferred from homology"/>
<dbReference type="NCBIfam" id="TIGR01352">
    <property type="entry name" value="tonB_Cterm"/>
    <property type="match status" value="1"/>
</dbReference>
<dbReference type="Proteomes" id="UP000429232">
    <property type="component" value="Chromosome"/>
</dbReference>
<organism evidence="11 12">
    <name type="scientific">Mucilaginibacter ginkgonis</name>
    <dbReference type="NCBI Taxonomy" id="2682091"/>
    <lineage>
        <taxon>Bacteria</taxon>
        <taxon>Pseudomonadati</taxon>
        <taxon>Bacteroidota</taxon>
        <taxon>Sphingobacteriia</taxon>
        <taxon>Sphingobacteriales</taxon>
        <taxon>Sphingobacteriaceae</taxon>
        <taxon>Mucilaginibacter</taxon>
    </lineage>
</organism>
<dbReference type="Gene3D" id="3.30.1150.10">
    <property type="match status" value="1"/>
</dbReference>
<dbReference type="EMBL" id="CP066775">
    <property type="protein sequence ID" value="QQL50984.1"/>
    <property type="molecule type" value="Genomic_DNA"/>
</dbReference>
<evidence type="ECO:0000256" key="2">
    <source>
        <dbReference type="ARBA" id="ARBA00006555"/>
    </source>
</evidence>
<keyword evidence="4" id="KW-1003">Cell membrane</keyword>
<keyword evidence="9" id="KW-0472">Membrane</keyword>
<dbReference type="PROSITE" id="PS52015">
    <property type="entry name" value="TONB_CTD"/>
    <property type="match status" value="1"/>
</dbReference>
<evidence type="ECO:0000259" key="10">
    <source>
        <dbReference type="PROSITE" id="PS52015"/>
    </source>
</evidence>
<dbReference type="GO" id="GO:0055085">
    <property type="term" value="P:transmembrane transport"/>
    <property type="evidence" value="ECO:0007669"/>
    <property type="project" value="InterPro"/>
</dbReference>
<evidence type="ECO:0000256" key="9">
    <source>
        <dbReference type="ARBA" id="ARBA00023136"/>
    </source>
</evidence>
<evidence type="ECO:0000256" key="4">
    <source>
        <dbReference type="ARBA" id="ARBA00022475"/>
    </source>
</evidence>
<sequence>MLIPKFDLYKTEWLDLVFANRNKNYGAYELRNHYGRVMTKAIGCTVVGVVGAALIINIVTKRSTKDDAPVHTTVVDLTKVLQPPPAKPKPVIEHPPLASQSTARTVVIPTHVTSREDIPTDPPTLTEIEHAAVGAEASKGTSTNVNVPVDIPATGGGVGNATEAAPVDNTVHLLTDVAPEPFGGMAGWSRFLQKNMRYPNTDVEGRVILSFIVERDGSLSDVKVIKGIDNQLDAEALRVLKMAPKWKPGLQGNKPVRVQYTIPINFQLSN</sequence>
<dbReference type="GO" id="GO:0098797">
    <property type="term" value="C:plasma membrane protein complex"/>
    <property type="evidence" value="ECO:0007669"/>
    <property type="project" value="TreeGrafter"/>
</dbReference>
<dbReference type="InterPro" id="IPR037682">
    <property type="entry name" value="TonB_C"/>
</dbReference>
<keyword evidence="3" id="KW-0813">Transport</keyword>
<evidence type="ECO:0000256" key="3">
    <source>
        <dbReference type="ARBA" id="ARBA00022448"/>
    </source>
</evidence>
<dbReference type="GO" id="GO:0031992">
    <property type="term" value="F:energy transducer activity"/>
    <property type="evidence" value="ECO:0007669"/>
    <property type="project" value="TreeGrafter"/>
</dbReference>
<accession>A0A6I4HVM5</accession>
<feature type="domain" description="TonB C-terminal" evidence="10">
    <location>
        <begin position="179"/>
        <end position="270"/>
    </location>
</feature>
<dbReference type="InterPro" id="IPR006260">
    <property type="entry name" value="TonB/TolA_C"/>
</dbReference>
<keyword evidence="7" id="KW-0653">Protein transport</keyword>
<keyword evidence="6" id="KW-0812">Transmembrane</keyword>
<evidence type="ECO:0000256" key="6">
    <source>
        <dbReference type="ARBA" id="ARBA00022692"/>
    </source>
</evidence>
<comment type="similarity">
    <text evidence="2">Belongs to the TonB family.</text>
</comment>
<name>A0A6I4HVM5_9SPHI</name>
<dbReference type="InterPro" id="IPR051045">
    <property type="entry name" value="TonB-dependent_transducer"/>
</dbReference>
<dbReference type="PANTHER" id="PTHR33446:SF2">
    <property type="entry name" value="PROTEIN TONB"/>
    <property type="match status" value="1"/>
</dbReference>
<dbReference type="KEGG" id="mgik:GO620_005905"/>
<comment type="subcellular location">
    <subcellularLocation>
        <location evidence="1">Cell inner membrane</location>
        <topology evidence="1">Single-pass membrane protein</topology>
        <orientation evidence="1">Periplasmic side</orientation>
    </subcellularLocation>
</comment>
<evidence type="ECO:0000256" key="8">
    <source>
        <dbReference type="ARBA" id="ARBA00022989"/>
    </source>
</evidence>
<keyword evidence="5" id="KW-0997">Cell inner membrane</keyword>
<dbReference type="GO" id="GO:0015031">
    <property type="term" value="P:protein transport"/>
    <property type="evidence" value="ECO:0007669"/>
    <property type="project" value="UniProtKB-KW"/>
</dbReference>
<dbReference type="PANTHER" id="PTHR33446">
    <property type="entry name" value="PROTEIN TONB-RELATED"/>
    <property type="match status" value="1"/>
</dbReference>
<evidence type="ECO:0000256" key="1">
    <source>
        <dbReference type="ARBA" id="ARBA00004383"/>
    </source>
</evidence>
<keyword evidence="8" id="KW-1133">Transmembrane helix</keyword>
<evidence type="ECO:0000313" key="12">
    <source>
        <dbReference type="Proteomes" id="UP000429232"/>
    </source>
</evidence>
<evidence type="ECO:0000256" key="7">
    <source>
        <dbReference type="ARBA" id="ARBA00022927"/>
    </source>
</evidence>